<evidence type="ECO:0000313" key="12">
    <source>
        <dbReference type="Proteomes" id="UP000625527"/>
    </source>
</evidence>
<organism evidence="11 12">
    <name type="scientific">Myceligenerans pegani</name>
    <dbReference type="NCBI Taxonomy" id="2776917"/>
    <lineage>
        <taxon>Bacteria</taxon>
        <taxon>Bacillati</taxon>
        <taxon>Actinomycetota</taxon>
        <taxon>Actinomycetes</taxon>
        <taxon>Micrococcales</taxon>
        <taxon>Promicromonosporaceae</taxon>
        <taxon>Myceligenerans</taxon>
    </lineage>
</organism>
<evidence type="ECO:0000256" key="5">
    <source>
        <dbReference type="ARBA" id="ARBA00022840"/>
    </source>
</evidence>
<evidence type="ECO:0000256" key="3">
    <source>
        <dbReference type="ARBA" id="ARBA00022475"/>
    </source>
</evidence>
<dbReference type="PANTHER" id="PTHR42711:SF19">
    <property type="entry name" value="DOXORUBICIN RESISTANCE ATP-BINDING PROTEIN DRRA"/>
    <property type="match status" value="1"/>
</dbReference>
<dbReference type="PROSITE" id="PS00211">
    <property type="entry name" value="ABC_TRANSPORTER_1"/>
    <property type="match status" value="1"/>
</dbReference>
<keyword evidence="12" id="KW-1185">Reference proteome</keyword>
<comment type="caution">
    <text evidence="11">The sequence shown here is derived from an EMBL/GenBank/DDBJ whole genome shotgun (WGS) entry which is preliminary data.</text>
</comment>
<dbReference type="InterPro" id="IPR005894">
    <property type="entry name" value="DrrA"/>
</dbReference>
<evidence type="ECO:0000313" key="11">
    <source>
        <dbReference type="EMBL" id="MBE1876713.1"/>
    </source>
</evidence>
<dbReference type="SMART" id="SM00382">
    <property type="entry name" value="AAA"/>
    <property type="match status" value="1"/>
</dbReference>
<dbReference type="SUPFAM" id="SSF52540">
    <property type="entry name" value="P-loop containing nucleoside triphosphate hydrolases"/>
    <property type="match status" value="1"/>
</dbReference>
<dbReference type="RefSeq" id="WP_192863281.1">
    <property type="nucleotide sequence ID" value="NZ_JADAQT010000089.1"/>
</dbReference>
<reference evidence="11 12" key="1">
    <citation type="submission" date="2020-10" db="EMBL/GenBank/DDBJ databases">
        <title>Myceligenerans pegani sp. nov., an endophytic actinomycete isolated from Peganum harmala L. in Xinjiang, China.</title>
        <authorList>
            <person name="Xin L."/>
        </authorList>
    </citation>
    <scope>NUCLEOTIDE SEQUENCE [LARGE SCALE GENOMIC DNA]</scope>
    <source>
        <strain evidence="11 12">TRM65318</strain>
    </source>
</reference>
<keyword evidence="6" id="KW-1278">Translocase</keyword>
<evidence type="ECO:0000256" key="1">
    <source>
        <dbReference type="ARBA" id="ARBA00004413"/>
    </source>
</evidence>
<keyword evidence="4" id="KW-0547">Nucleotide-binding</keyword>
<comment type="subcellular location">
    <subcellularLocation>
        <location evidence="1">Cell membrane</location>
        <topology evidence="1">Peripheral membrane protein</topology>
        <orientation evidence="1">Cytoplasmic side</orientation>
    </subcellularLocation>
</comment>
<evidence type="ECO:0000256" key="9">
    <source>
        <dbReference type="ARBA" id="ARBA00049985"/>
    </source>
</evidence>
<keyword evidence="8" id="KW-0046">Antibiotic resistance</keyword>
<dbReference type="GO" id="GO:0005524">
    <property type="term" value="F:ATP binding"/>
    <property type="evidence" value="ECO:0007669"/>
    <property type="project" value="UniProtKB-KW"/>
</dbReference>
<dbReference type="InterPro" id="IPR003593">
    <property type="entry name" value="AAA+_ATPase"/>
</dbReference>
<keyword evidence="5 11" id="KW-0067">ATP-binding</keyword>
<gene>
    <name evidence="11" type="ORF">IHE71_13465</name>
</gene>
<dbReference type="InterPro" id="IPR017871">
    <property type="entry name" value="ABC_transporter-like_CS"/>
</dbReference>
<dbReference type="InterPro" id="IPR027417">
    <property type="entry name" value="P-loop_NTPase"/>
</dbReference>
<dbReference type="Proteomes" id="UP000625527">
    <property type="component" value="Unassembled WGS sequence"/>
</dbReference>
<evidence type="ECO:0000256" key="2">
    <source>
        <dbReference type="ARBA" id="ARBA00022448"/>
    </source>
</evidence>
<evidence type="ECO:0000256" key="8">
    <source>
        <dbReference type="ARBA" id="ARBA00023251"/>
    </source>
</evidence>
<dbReference type="PROSITE" id="PS50893">
    <property type="entry name" value="ABC_TRANSPORTER_2"/>
    <property type="match status" value="1"/>
</dbReference>
<proteinExistence type="inferred from homology"/>
<dbReference type="Pfam" id="PF00005">
    <property type="entry name" value="ABC_tran"/>
    <property type="match status" value="1"/>
</dbReference>
<feature type="domain" description="ABC transporter" evidence="10">
    <location>
        <begin position="5"/>
        <end position="240"/>
    </location>
</feature>
<sequence length="322" mass="34147">MGAIVTAEGLCKSFAKRGSAGPPVLDGLDLELEEGSVLALLGPNGAGKTTTVRILATLLRPDAGRATVAGFDVVRDARRVREIISLTGQQVAVDARQTGAENLTMMGHLAHLPRRVVGDRVAELLTAFDLADAASRRVDTYSGGMRRRLDLAAGLLTRPRIMFLDEPTTGLDPRSRQALWDVVRDVVEQGTSVFLTTQYLEEADRLAERVALVDGGRVAAEGTPAQLKRQVGEAGVELTLPSPSDAVRLAPALAAATVDGARVRVPTDGSVAHVRSVLTTVEAMGVTPEHWEMRTPTLDDVFLTLTGHVGRARTARAAEVAA</sequence>
<comment type="similarity">
    <text evidence="9">Belongs to the ABC transporter superfamily. Drug exporter-1 (DrugE1) (TC 3.A.1.105) family.</text>
</comment>
<dbReference type="PANTHER" id="PTHR42711">
    <property type="entry name" value="ABC TRANSPORTER ATP-BINDING PROTEIN"/>
    <property type="match status" value="1"/>
</dbReference>
<evidence type="ECO:0000259" key="10">
    <source>
        <dbReference type="PROSITE" id="PS50893"/>
    </source>
</evidence>
<evidence type="ECO:0000256" key="6">
    <source>
        <dbReference type="ARBA" id="ARBA00022967"/>
    </source>
</evidence>
<protein>
    <submittedName>
        <fullName evidence="11">ATP-binding cassette domain-containing protein</fullName>
    </submittedName>
</protein>
<dbReference type="InterPro" id="IPR003439">
    <property type="entry name" value="ABC_transporter-like_ATP-bd"/>
</dbReference>
<dbReference type="NCBIfam" id="TIGR01188">
    <property type="entry name" value="drrA"/>
    <property type="match status" value="1"/>
</dbReference>
<dbReference type="Gene3D" id="3.40.50.300">
    <property type="entry name" value="P-loop containing nucleotide triphosphate hydrolases"/>
    <property type="match status" value="1"/>
</dbReference>
<keyword evidence="7" id="KW-0472">Membrane</keyword>
<accession>A0ABR9N0W5</accession>
<dbReference type="EMBL" id="JADAQT010000089">
    <property type="protein sequence ID" value="MBE1876713.1"/>
    <property type="molecule type" value="Genomic_DNA"/>
</dbReference>
<name>A0ABR9N0W5_9MICO</name>
<evidence type="ECO:0000256" key="7">
    <source>
        <dbReference type="ARBA" id="ARBA00023136"/>
    </source>
</evidence>
<evidence type="ECO:0000256" key="4">
    <source>
        <dbReference type="ARBA" id="ARBA00022741"/>
    </source>
</evidence>
<dbReference type="InterPro" id="IPR050763">
    <property type="entry name" value="ABC_transporter_ATP-binding"/>
</dbReference>
<keyword evidence="3" id="KW-1003">Cell membrane</keyword>
<keyword evidence="2" id="KW-0813">Transport</keyword>